<dbReference type="InterPro" id="IPR032816">
    <property type="entry name" value="VTT_dom"/>
</dbReference>
<feature type="transmembrane region" description="Helical" evidence="7">
    <location>
        <begin position="338"/>
        <end position="358"/>
    </location>
</feature>
<dbReference type="RefSeq" id="WP_090185921.1">
    <property type="nucleotide sequence ID" value="NZ_FOTF01000003.1"/>
</dbReference>
<sequence length="666" mass="70935">MPYALDLILPSASAFGSWTYWLLVLIALLEGFVLTGILVPGTVIIVAAGMLAQRGVIDFATLVWCVALGSFVGHQISYVLGRFAATALRERHGFSASRYGGRASGVLRRHGPAAMLRARFMGPVAGFVPFAGGAAGLRARRFTGWNALGALPYALIVPALGYGFGALIGTLTATAPRIAVFAVIVTATLIVLGVILRRLRLALPALRSVAVSLVRAVQNLPRVRAFLARHPQTFAQIQALIAARFGTDQFLGLTATVLGVLLVYVGFAYADSVFDFLGDQSTVSADTRIANLLYAMRDDRLIVVLGWITDLGGRHGLLPLLAGATLALLALRRYDLLGGLWIAAVGNQLTVTLLKSFFDRPRSDLGYFVETSGSFPSGHAAGAVAVWAMLFYLAWRLRLLPLNIAALAAVLTAFAIGVSRVYLVEHYLSDVLNGYLVGALWLILGIAFCEWRRPMPRASAGSLRKGAAAVCFAVSALVAVYAATAMSNPLNQIADRTTQVMDDPAGLASTDLPQMTELLSGAPRQVLNLIIVAPDIAAITQALGPDWRAAPRPSVPVLAAAVFDDWTGRALPDPLVIPTFWDNRPSTMGYTQPAPVDGLRLHLRIWDSLYRTPDGQVIYAATITQEHPLDWADAEDAIAPPGPDVPASVDAVIAALNAAGLRGLRP</sequence>
<evidence type="ECO:0000259" key="8">
    <source>
        <dbReference type="SMART" id="SM00014"/>
    </source>
</evidence>
<evidence type="ECO:0000256" key="6">
    <source>
        <dbReference type="ARBA" id="ARBA00023136"/>
    </source>
</evidence>
<comment type="similarity">
    <text evidence="2">Belongs to the DedA family.</text>
</comment>
<evidence type="ECO:0000256" key="1">
    <source>
        <dbReference type="ARBA" id="ARBA00004651"/>
    </source>
</evidence>
<protein>
    <submittedName>
        <fullName evidence="9">LssY C-terminus</fullName>
    </submittedName>
</protein>
<dbReference type="Gene3D" id="1.20.144.10">
    <property type="entry name" value="Phosphatidic acid phosphatase type 2/haloperoxidase"/>
    <property type="match status" value="1"/>
</dbReference>
<keyword evidence="10" id="KW-1185">Reference proteome</keyword>
<feature type="transmembrane region" description="Helical" evidence="7">
    <location>
        <begin position="313"/>
        <end position="331"/>
    </location>
</feature>
<feature type="transmembrane region" description="Helical" evidence="7">
    <location>
        <begin position="250"/>
        <end position="270"/>
    </location>
</feature>
<evidence type="ECO:0000256" key="3">
    <source>
        <dbReference type="ARBA" id="ARBA00022475"/>
    </source>
</evidence>
<dbReference type="Pfam" id="PF01569">
    <property type="entry name" value="PAP2"/>
    <property type="match status" value="1"/>
</dbReference>
<keyword evidence="3" id="KW-1003">Cell membrane</keyword>
<proteinExistence type="inferred from homology"/>
<feature type="transmembrane region" description="Helical" evidence="7">
    <location>
        <begin position="120"/>
        <end position="139"/>
    </location>
</feature>
<dbReference type="AlphaFoldDB" id="A0A1I4D3P4"/>
<evidence type="ECO:0000313" key="9">
    <source>
        <dbReference type="EMBL" id="SFK88334.1"/>
    </source>
</evidence>
<keyword evidence="5 7" id="KW-1133">Transmembrane helix</keyword>
<feature type="transmembrane region" description="Helical" evidence="7">
    <location>
        <begin position="402"/>
        <end position="422"/>
    </location>
</feature>
<dbReference type="SMART" id="SM00014">
    <property type="entry name" value="acidPPc"/>
    <property type="match status" value="1"/>
</dbReference>
<dbReference type="EMBL" id="FOTF01000003">
    <property type="protein sequence ID" value="SFK88334.1"/>
    <property type="molecule type" value="Genomic_DNA"/>
</dbReference>
<dbReference type="Proteomes" id="UP000199550">
    <property type="component" value="Unassembled WGS sequence"/>
</dbReference>
<gene>
    <name evidence="9" type="ORF">SAMN04488004_103217</name>
</gene>
<accession>A0A1I4D3P4</accession>
<evidence type="ECO:0000313" key="10">
    <source>
        <dbReference type="Proteomes" id="UP000199550"/>
    </source>
</evidence>
<dbReference type="InterPro" id="IPR025902">
    <property type="entry name" value="LssY-like-C_dom"/>
</dbReference>
<dbReference type="InterPro" id="IPR032818">
    <property type="entry name" value="DedA-like"/>
</dbReference>
<dbReference type="InterPro" id="IPR036938">
    <property type="entry name" value="PAP2/HPO_sf"/>
</dbReference>
<dbReference type="InterPro" id="IPR000326">
    <property type="entry name" value="PAP2/HPO"/>
</dbReference>
<feature type="domain" description="Phosphatidic acid phosphatase type 2/haloperoxidase" evidence="8">
    <location>
        <begin position="337"/>
        <end position="446"/>
    </location>
</feature>
<evidence type="ECO:0000256" key="2">
    <source>
        <dbReference type="ARBA" id="ARBA00010792"/>
    </source>
</evidence>
<reference evidence="9 10" key="1">
    <citation type="submission" date="2016-10" db="EMBL/GenBank/DDBJ databases">
        <authorList>
            <person name="de Groot N.N."/>
        </authorList>
    </citation>
    <scope>NUCLEOTIDE SEQUENCE [LARGE SCALE GENOMIC DNA]</scope>
    <source>
        <strain evidence="9 10">DSM 16199</strain>
    </source>
</reference>
<comment type="subcellular location">
    <subcellularLocation>
        <location evidence="1">Cell membrane</location>
        <topology evidence="1">Multi-pass membrane protein</topology>
    </subcellularLocation>
</comment>
<feature type="transmembrane region" description="Helical" evidence="7">
    <location>
        <begin position="178"/>
        <end position="196"/>
    </location>
</feature>
<feature type="transmembrane region" description="Helical" evidence="7">
    <location>
        <begin position="434"/>
        <end position="451"/>
    </location>
</feature>
<organism evidence="9 10">
    <name type="scientific">Loktanella salsilacus</name>
    <dbReference type="NCBI Taxonomy" id="195913"/>
    <lineage>
        <taxon>Bacteria</taxon>
        <taxon>Pseudomonadati</taxon>
        <taxon>Pseudomonadota</taxon>
        <taxon>Alphaproteobacteria</taxon>
        <taxon>Rhodobacterales</taxon>
        <taxon>Roseobacteraceae</taxon>
        <taxon>Loktanella</taxon>
    </lineage>
</organism>
<name>A0A1I4D3P4_9RHOB</name>
<dbReference type="SUPFAM" id="SSF48317">
    <property type="entry name" value="Acid phosphatase/Vanadium-dependent haloperoxidase"/>
    <property type="match status" value="1"/>
</dbReference>
<feature type="transmembrane region" description="Helical" evidence="7">
    <location>
        <begin position="20"/>
        <end position="47"/>
    </location>
</feature>
<feature type="transmembrane region" description="Helical" evidence="7">
    <location>
        <begin position="59"/>
        <end position="80"/>
    </location>
</feature>
<feature type="transmembrane region" description="Helical" evidence="7">
    <location>
        <begin position="378"/>
        <end position="395"/>
    </location>
</feature>
<dbReference type="PANTHER" id="PTHR30353">
    <property type="entry name" value="INNER MEMBRANE PROTEIN DEDA-RELATED"/>
    <property type="match status" value="1"/>
</dbReference>
<dbReference type="STRING" id="195913.SAMN04488004_103217"/>
<feature type="transmembrane region" description="Helical" evidence="7">
    <location>
        <begin position="463"/>
        <end position="483"/>
    </location>
</feature>
<dbReference type="OrthoDB" id="9801622at2"/>
<evidence type="ECO:0000256" key="4">
    <source>
        <dbReference type="ARBA" id="ARBA00022692"/>
    </source>
</evidence>
<dbReference type="GO" id="GO:0005886">
    <property type="term" value="C:plasma membrane"/>
    <property type="evidence" value="ECO:0007669"/>
    <property type="project" value="UniProtKB-SubCell"/>
</dbReference>
<dbReference type="Pfam" id="PF14067">
    <property type="entry name" value="LssY_C"/>
    <property type="match status" value="1"/>
</dbReference>
<evidence type="ECO:0000256" key="7">
    <source>
        <dbReference type="SAM" id="Phobius"/>
    </source>
</evidence>
<dbReference type="Pfam" id="PF09335">
    <property type="entry name" value="VTT_dom"/>
    <property type="match status" value="1"/>
</dbReference>
<dbReference type="CDD" id="cd03392">
    <property type="entry name" value="PAP2_like_2"/>
    <property type="match status" value="1"/>
</dbReference>
<keyword evidence="6 7" id="KW-0472">Membrane</keyword>
<feature type="transmembrane region" description="Helical" evidence="7">
    <location>
        <begin position="151"/>
        <end position="172"/>
    </location>
</feature>
<keyword evidence="4 7" id="KW-0812">Transmembrane</keyword>
<dbReference type="PANTHER" id="PTHR30353:SF0">
    <property type="entry name" value="TRANSMEMBRANE PROTEIN"/>
    <property type="match status" value="1"/>
</dbReference>
<evidence type="ECO:0000256" key="5">
    <source>
        <dbReference type="ARBA" id="ARBA00022989"/>
    </source>
</evidence>